<accession>A0A9Q0LYH9</accession>
<dbReference type="GO" id="GO:0016491">
    <property type="term" value="F:oxidoreductase activity"/>
    <property type="evidence" value="ECO:0007669"/>
    <property type="project" value="UniProtKB-KW"/>
</dbReference>
<sequence length="267" mass="29228">MSRLLIESNFMKKVVLITGASSGIGLETAIQFARLGAHISMCGRNKERLDRAYEECTKERIENTQQIIRIQCDMTNDNDVKSMVEQTLTTFDGRLDVLVNNAGTLEYGTIENTSLEQYDRVMNTNLRSVYHMMMLTVPSLAKTKGNVINVSSVNGIRSFPNVLAYNISKSALDQLTACTALELASKGIRVNAVNPGVINTGIQQRGGLTDEQYANFMEHSKTTHALGRVGEVGEVAKVITFLASDSASFVTGITMPIDGGRHAMCPR</sequence>
<protein>
    <recommendedName>
        <fullName evidence="2">Ketoreductase domain-containing protein</fullName>
    </recommendedName>
</protein>
<feature type="domain" description="Ketoreductase" evidence="2">
    <location>
        <begin position="13"/>
        <end position="196"/>
    </location>
</feature>
<dbReference type="Pfam" id="PF13561">
    <property type="entry name" value="adh_short_C2"/>
    <property type="match status" value="1"/>
</dbReference>
<dbReference type="InterPro" id="IPR057326">
    <property type="entry name" value="KR_dom"/>
</dbReference>
<evidence type="ECO:0000256" key="1">
    <source>
        <dbReference type="ARBA" id="ARBA00023002"/>
    </source>
</evidence>
<dbReference type="EMBL" id="JAPWDV010000004">
    <property type="protein sequence ID" value="KAJ6215804.1"/>
    <property type="molecule type" value="Genomic_DNA"/>
</dbReference>
<proteinExistence type="predicted"/>
<dbReference type="PROSITE" id="PS00061">
    <property type="entry name" value="ADH_SHORT"/>
    <property type="match status" value="1"/>
</dbReference>
<dbReference type="PRINTS" id="PR00081">
    <property type="entry name" value="GDHRDH"/>
</dbReference>
<dbReference type="GO" id="GO:0006629">
    <property type="term" value="P:lipid metabolic process"/>
    <property type="evidence" value="ECO:0007669"/>
    <property type="project" value="UniProtKB-ARBA"/>
</dbReference>
<comment type="caution">
    <text evidence="3">The sequence shown here is derived from an EMBL/GenBank/DDBJ whole genome shotgun (WGS) entry which is preliminary data.</text>
</comment>
<gene>
    <name evidence="3" type="ORF">RDWZM_010304</name>
</gene>
<dbReference type="PRINTS" id="PR00080">
    <property type="entry name" value="SDRFAMILY"/>
</dbReference>
<dbReference type="NCBIfam" id="NF005559">
    <property type="entry name" value="PRK07231.1"/>
    <property type="match status" value="1"/>
</dbReference>
<dbReference type="SMART" id="SM00822">
    <property type="entry name" value="PKS_KR"/>
    <property type="match status" value="1"/>
</dbReference>
<dbReference type="PANTHER" id="PTHR43975:SF2">
    <property type="entry name" value="EG:BACR7A4.14 PROTEIN-RELATED"/>
    <property type="match status" value="1"/>
</dbReference>
<dbReference type="Gene3D" id="3.40.50.720">
    <property type="entry name" value="NAD(P)-binding Rossmann-like Domain"/>
    <property type="match status" value="1"/>
</dbReference>
<name>A0A9Q0LYH9_BLOTA</name>
<evidence type="ECO:0000313" key="4">
    <source>
        <dbReference type="Proteomes" id="UP001142055"/>
    </source>
</evidence>
<dbReference type="InterPro" id="IPR036291">
    <property type="entry name" value="NAD(P)-bd_dom_sf"/>
</dbReference>
<evidence type="ECO:0000313" key="3">
    <source>
        <dbReference type="EMBL" id="KAJ6215804.1"/>
    </source>
</evidence>
<dbReference type="PANTHER" id="PTHR43975">
    <property type="entry name" value="ZGC:101858"/>
    <property type="match status" value="1"/>
</dbReference>
<dbReference type="OMA" id="TWHAWQK"/>
<reference evidence="3" key="1">
    <citation type="submission" date="2022-12" db="EMBL/GenBank/DDBJ databases">
        <title>Genome assemblies of Blomia tropicalis.</title>
        <authorList>
            <person name="Cui Y."/>
        </authorList>
    </citation>
    <scope>NUCLEOTIDE SEQUENCE</scope>
    <source>
        <tissue evidence="3">Adult mites</tissue>
    </source>
</reference>
<dbReference type="InterPro" id="IPR002347">
    <property type="entry name" value="SDR_fam"/>
</dbReference>
<evidence type="ECO:0000259" key="2">
    <source>
        <dbReference type="SMART" id="SM00822"/>
    </source>
</evidence>
<dbReference type="AlphaFoldDB" id="A0A9Q0LYH9"/>
<dbReference type="Proteomes" id="UP001142055">
    <property type="component" value="Chromosome 4"/>
</dbReference>
<dbReference type="SUPFAM" id="SSF51735">
    <property type="entry name" value="NAD(P)-binding Rossmann-fold domains"/>
    <property type="match status" value="1"/>
</dbReference>
<keyword evidence="4" id="KW-1185">Reference proteome</keyword>
<organism evidence="3 4">
    <name type="scientific">Blomia tropicalis</name>
    <name type="common">Mite</name>
    <dbReference type="NCBI Taxonomy" id="40697"/>
    <lineage>
        <taxon>Eukaryota</taxon>
        <taxon>Metazoa</taxon>
        <taxon>Ecdysozoa</taxon>
        <taxon>Arthropoda</taxon>
        <taxon>Chelicerata</taxon>
        <taxon>Arachnida</taxon>
        <taxon>Acari</taxon>
        <taxon>Acariformes</taxon>
        <taxon>Sarcoptiformes</taxon>
        <taxon>Astigmata</taxon>
        <taxon>Glycyphagoidea</taxon>
        <taxon>Echimyopodidae</taxon>
        <taxon>Blomia</taxon>
    </lineage>
</organism>
<keyword evidence="1" id="KW-0560">Oxidoreductase</keyword>
<dbReference type="FunFam" id="3.40.50.720:FF:000084">
    <property type="entry name" value="Short-chain dehydrogenase reductase"/>
    <property type="match status" value="1"/>
</dbReference>
<dbReference type="InterPro" id="IPR020904">
    <property type="entry name" value="Sc_DH/Rdtase_CS"/>
</dbReference>